<evidence type="ECO:0000313" key="3">
    <source>
        <dbReference type="EMBL" id="BAV34902.1"/>
    </source>
</evidence>
<dbReference type="Pfam" id="PF16036">
    <property type="entry name" value="Chalcone_3"/>
    <property type="match status" value="1"/>
</dbReference>
<protein>
    <submittedName>
        <fullName evidence="3">Chalcone isomerase</fullName>
    </submittedName>
</protein>
<dbReference type="Proteomes" id="UP000243180">
    <property type="component" value="Chromosome"/>
</dbReference>
<keyword evidence="1" id="KW-0732">Signal</keyword>
<gene>
    <name evidence="3" type="ORF">SCL_2625</name>
</gene>
<dbReference type="GO" id="GO:0016872">
    <property type="term" value="F:intramolecular lyase activity"/>
    <property type="evidence" value="ECO:0007669"/>
    <property type="project" value="InterPro"/>
</dbReference>
<reference evidence="3 4" key="1">
    <citation type="submission" date="2015-05" db="EMBL/GenBank/DDBJ databases">
        <title>Complete genome sequence of a sulfur-oxidizing gammaproteobacterium strain HA5.</title>
        <authorList>
            <person name="Miura A."/>
            <person name="Kojima H."/>
            <person name="Fukui M."/>
        </authorList>
    </citation>
    <scope>NUCLEOTIDE SEQUENCE [LARGE SCALE GENOMIC DNA]</scope>
    <source>
        <strain evidence="3 4">HA5</strain>
    </source>
</reference>
<evidence type="ECO:0000256" key="1">
    <source>
        <dbReference type="SAM" id="SignalP"/>
    </source>
</evidence>
<sequence>MHIRNLVALALLLSSAVAFGREVAGVKLPETTAAGANLPALVLNGAGVRSKFFIKVYVGALYLSARATEADAVLRNTGPLAVHMYFLHSEVTKEKLVDAWNDGFSANLGEAERARLGERIQRFNGLFQTVRRGDVIRLDYTPGTGTTVSINNEKRGMIEGEDFMQAWLRIWLGKEPADAALKRAMLGAD</sequence>
<dbReference type="AlphaFoldDB" id="A0A1B4XJC2"/>
<name>A0A1B4XJC2_9GAMM</name>
<proteinExistence type="predicted"/>
<feature type="domain" description="Chalcone isomerase" evidence="2">
    <location>
        <begin position="21"/>
        <end position="187"/>
    </location>
</feature>
<dbReference type="InterPro" id="IPR016088">
    <property type="entry name" value="Chalcone_isomerase_3-sand"/>
</dbReference>
<dbReference type="RefSeq" id="WP_096361596.1">
    <property type="nucleotide sequence ID" value="NZ_AP014879.1"/>
</dbReference>
<dbReference type="KEGG" id="slim:SCL_2625"/>
<feature type="chain" id="PRO_5008572482" evidence="1">
    <location>
        <begin position="21"/>
        <end position="189"/>
    </location>
</feature>
<dbReference type="InParanoid" id="A0A1B4XJC2"/>
<dbReference type="InterPro" id="IPR016087">
    <property type="entry name" value="Chalcone_isomerase"/>
</dbReference>
<dbReference type="EMBL" id="AP014879">
    <property type="protein sequence ID" value="BAV34902.1"/>
    <property type="molecule type" value="Genomic_DNA"/>
</dbReference>
<dbReference type="OrthoDB" id="7277038at2"/>
<dbReference type="Gene3D" id="3.50.70.10">
    <property type="match status" value="1"/>
</dbReference>
<accession>A0A1B4XJC2</accession>
<feature type="signal peptide" evidence="1">
    <location>
        <begin position="1"/>
        <end position="20"/>
    </location>
</feature>
<keyword evidence="3" id="KW-0413">Isomerase</keyword>
<organism evidence="3 4">
    <name type="scientific">Sulfuricaulis limicola</name>
    <dbReference type="NCBI Taxonomy" id="1620215"/>
    <lineage>
        <taxon>Bacteria</taxon>
        <taxon>Pseudomonadati</taxon>
        <taxon>Pseudomonadota</taxon>
        <taxon>Gammaproteobacteria</taxon>
        <taxon>Acidiferrobacterales</taxon>
        <taxon>Acidiferrobacteraceae</taxon>
        <taxon>Sulfuricaulis</taxon>
    </lineage>
</organism>
<keyword evidence="4" id="KW-1185">Reference proteome</keyword>
<dbReference type="InterPro" id="IPR036298">
    <property type="entry name" value="Chalcone_isomerase_sf"/>
</dbReference>
<evidence type="ECO:0000259" key="2">
    <source>
        <dbReference type="Pfam" id="PF16036"/>
    </source>
</evidence>
<evidence type="ECO:0000313" key="4">
    <source>
        <dbReference type="Proteomes" id="UP000243180"/>
    </source>
</evidence>
<dbReference type="SUPFAM" id="SSF54626">
    <property type="entry name" value="Chalcone isomerase"/>
    <property type="match status" value="1"/>
</dbReference>